<organism evidence="2 3">
    <name type="scientific">Stephania cephalantha</name>
    <dbReference type="NCBI Taxonomy" id="152367"/>
    <lineage>
        <taxon>Eukaryota</taxon>
        <taxon>Viridiplantae</taxon>
        <taxon>Streptophyta</taxon>
        <taxon>Embryophyta</taxon>
        <taxon>Tracheophyta</taxon>
        <taxon>Spermatophyta</taxon>
        <taxon>Magnoliopsida</taxon>
        <taxon>Ranunculales</taxon>
        <taxon>Menispermaceae</taxon>
        <taxon>Menispermoideae</taxon>
        <taxon>Cissampelideae</taxon>
        <taxon>Stephania</taxon>
    </lineage>
</organism>
<sequence length="66" mass="7799">MGEKSRLESEDSPDKRKTTLQKGKASKLQHQQHKNNNTHANRRSIHRREITQKNHKKNYWSSTMSA</sequence>
<dbReference type="EMBL" id="JBBNAG010000006">
    <property type="protein sequence ID" value="KAK9126649.1"/>
    <property type="molecule type" value="Genomic_DNA"/>
</dbReference>
<comment type="caution">
    <text evidence="2">The sequence shown here is derived from an EMBL/GenBank/DDBJ whole genome shotgun (WGS) entry which is preliminary data.</text>
</comment>
<evidence type="ECO:0000313" key="3">
    <source>
        <dbReference type="Proteomes" id="UP001419268"/>
    </source>
</evidence>
<proteinExistence type="predicted"/>
<feature type="region of interest" description="Disordered" evidence="1">
    <location>
        <begin position="1"/>
        <end position="66"/>
    </location>
</feature>
<accession>A0AAP0J3A8</accession>
<protein>
    <submittedName>
        <fullName evidence="2">Uncharacterized protein</fullName>
    </submittedName>
</protein>
<dbReference type="AlphaFoldDB" id="A0AAP0J3A8"/>
<name>A0AAP0J3A8_9MAGN</name>
<feature type="compositionally biased region" description="Basic residues" evidence="1">
    <location>
        <begin position="24"/>
        <end position="33"/>
    </location>
</feature>
<evidence type="ECO:0000256" key="1">
    <source>
        <dbReference type="SAM" id="MobiDB-lite"/>
    </source>
</evidence>
<evidence type="ECO:0000313" key="2">
    <source>
        <dbReference type="EMBL" id="KAK9126649.1"/>
    </source>
</evidence>
<feature type="compositionally biased region" description="Basic and acidic residues" evidence="1">
    <location>
        <begin position="1"/>
        <end position="17"/>
    </location>
</feature>
<dbReference type="Proteomes" id="UP001419268">
    <property type="component" value="Unassembled WGS sequence"/>
</dbReference>
<keyword evidence="3" id="KW-1185">Reference proteome</keyword>
<reference evidence="2 3" key="1">
    <citation type="submission" date="2024-01" db="EMBL/GenBank/DDBJ databases">
        <title>Genome assemblies of Stephania.</title>
        <authorList>
            <person name="Yang L."/>
        </authorList>
    </citation>
    <scope>NUCLEOTIDE SEQUENCE [LARGE SCALE GENOMIC DNA]</scope>
    <source>
        <strain evidence="2">JXDWG</strain>
        <tissue evidence="2">Leaf</tissue>
    </source>
</reference>
<gene>
    <name evidence="2" type="ORF">Scep_015495</name>
</gene>